<name>A0A5B8WG40_9CAUD</name>
<accession>A0A5B8WG40</accession>
<proteinExistence type="predicted"/>
<organism evidence="1 2">
    <name type="scientific">Arthrobacter phage Qui</name>
    <dbReference type="NCBI Taxonomy" id="2603260"/>
    <lineage>
        <taxon>Viruses</taxon>
        <taxon>Duplodnaviria</taxon>
        <taxon>Heunggongvirae</taxon>
        <taxon>Uroviricota</taxon>
        <taxon>Caudoviricetes</taxon>
        <taxon>Quivirus</taxon>
        <taxon>Quivirus qui</taxon>
    </lineage>
</organism>
<dbReference type="EMBL" id="MN183282">
    <property type="protein sequence ID" value="QED11694.1"/>
    <property type="molecule type" value="Genomic_DNA"/>
</dbReference>
<gene>
    <name evidence="1" type="primary">206</name>
    <name evidence="1" type="ORF">SEA_QUI_206</name>
</gene>
<dbReference type="RefSeq" id="YP_010660572.1">
    <property type="nucleotide sequence ID" value="NC_070877.1"/>
</dbReference>
<dbReference type="GeneID" id="77936566"/>
<evidence type="ECO:0000313" key="1">
    <source>
        <dbReference type="EMBL" id="QED11694.1"/>
    </source>
</evidence>
<keyword evidence="2" id="KW-1185">Reference proteome</keyword>
<sequence length="108" mass="12250">MKDFKPSELPINTIIDDAVEGVYIQTGLGWDYLNPCCSDCGERYFIKNEDADTKFKDFGIEAFPASVTKYILENLRDLDSVDEILEEAVNHVKSLNNRPTLSSVKENK</sequence>
<dbReference type="Proteomes" id="UP000321915">
    <property type="component" value="Segment"/>
</dbReference>
<protein>
    <submittedName>
        <fullName evidence="1">Uncharacterized protein</fullName>
    </submittedName>
</protein>
<evidence type="ECO:0000313" key="2">
    <source>
        <dbReference type="Proteomes" id="UP000321915"/>
    </source>
</evidence>
<reference evidence="1 2" key="1">
    <citation type="submission" date="2019-07" db="EMBL/GenBank/DDBJ databases">
        <authorList>
            <person name="Abdullah A."/>
            <person name="Lima G.C."/>
            <person name="Cuneo C.K."/>
            <person name="Ennest D.C."/>
            <person name="Fritz K.J."/>
            <person name="Johnson B.T."/>
            <person name="Larson S.M."/>
            <person name="Lemunyete M.N."/>
            <person name="Murray M.B."/>
            <person name="Osmond D.E."/>
            <person name="Patras K.A."/>
            <person name="Ransibrahmanakul S."/>
            <person name="Simpson K.A."/>
            <person name="Thull B.S."/>
            <person name="Wetzel S."/>
            <person name="Bonilla J.A."/>
            <person name="Klyczek K."/>
            <person name="Garlena R.A."/>
            <person name="Russell D.A."/>
            <person name="Pope W.H."/>
            <person name="Jacobs-Sera D."/>
            <person name="Hatfull G.F."/>
        </authorList>
    </citation>
    <scope>NUCLEOTIDE SEQUENCE [LARGE SCALE GENOMIC DNA]</scope>
</reference>
<dbReference type="KEGG" id="vg:77936566"/>